<dbReference type="PANTHER" id="PTHR40279">
    <property type="entry name" value="PQQC-LIKE PROTEIN"/>
    <property type="match status" value="1"/>
</dbReference>
<organism evidence="2 4">
    <name type="scientific">Brevibacillus composti</name>
    <dbReference type="NCBI Taxonomy" id="2796470"/>
    <lineage>
        <taxon>Bacteria</taxon>
        <taxon>Bacillati</taxon>
        <taxon>Bacillota</taxon>
        <taxon>Bacilli</taxon>
        <taxon>Bacillales</taxon>
        <taxon>Paenibacillaceae</taxon>
        <taxon>Brevibacillus</taxon>
    </lineage>
</organism>
<keyword evidence="1" id="KW-0560">Oxidoreductase</keyword>
<evidence type="ECO:0000313" key="2">
    <source>
        <dbReference type="EMBL" id="QQE76387.1"/>
    </source>
</evidence>
<keyword evidence="5" id="KW-1185">Reference proteome</keyword>
<name>A0A7T5EPK1_9BACL</name>
<gene>
    <name evidence="2" type="ORF">JD108_11230</name>
    <name evidence="3" type="ORF">KDJ56_10915</name>
</gene>
<sequence>MTTPYDQIKQRARALFTRAKVEQHPLFQAMKNRKVSPGQAKEAALQTYHVVEHFPRFLAAILTAIPDYRLRMPLVENLFEEHGRMNTALVHVETYKKFLYGLGVTEEERLHSKPCVGVIAYNRAIMDLCLHHPYPEGLAALGVIEEIVARVSPLVGAYASAEYGDHADLAHFTDHETLDITHADEIYEVTARLYEGENKALIERGMELGMYYHTRLYTDILQHVEDMAVSSAP</sequence>
<proteinExistence type="predicted"/>
<evidence type="ECO:0000313" key="5">
    <source>
        <dbReference type="Proteomes" id="UP000677234"/>
    </source>
</evidence>
<dbReference type="PANTHER" id="PTHR40279:SF3">
    <property type="entry name" value="4-AMINOBENZOATE SYNTHASE"/>
    <property type="match status" value="1"/>
</dbReference>
<dbReference type="EMBL" id="CP066308">
    <property type="protein sequence ID" value="QQE76387.1"/>
    <property type="molecule type" value="Genomic_DNA"/>
</dbReference>
<accession>A0A7T5EPK1</accession>
<dbReference type="AlphaFoldDB" id="A0A7T5EPK1"/>
<dbReference type="SMART" id="SM01236">
    <property type="entry name" value="Haem_oxygenase_2"/>
    <property type="match status" value="1"/>
</dbReference>
<dbReference type="Proteomes" id="UP000595847">
    <property type="component" value="Chromosome"/>
</dbReference>
<reference evidence="3" key="2">
    <citation type="submission" date="2021-04" db="EMBL/GenBank/DDBJ databases">
        <title>Brevibacillus composti FJAT-54423, complete genome.</title>
        <authorList>
            <person name="Tang R."/>
        </authorList>
    </citation>
    <scope>NUCLEOTIDE SEQUENCE</scope>
    <source>
        <strain evidence="3">FJAT-54424</strain>
    </source>
</reference>
<dbReference type="EMBL" id="CP073708">
    <property type="protein sequence ID" value="QUO43414.1"/>
    <property type="molecule type" value="Genomic_DNA"/>
</dbReference>
<dbReference type="RefSeq" id="WP_198829887.1">
    <property type="nucleotide sequence ID" value="NZ_CP066308.1"/>
</dbReference>
<evidence type="ECO:0000313" key="3">
    <source>
        <dbReference type="EMBL" id="QUO43414.1"/>
    </source>
</evidence>
<dbReference type="InterPro" id="IPR016084">
    <property type="entry name" value="Haem_Oase-like_multi-hlx"/>
</dbReference>
<protein>
    <submittedName>
        <fullName evidence="2">Iron-containing redox enzyme family protein</fullName>
    </submittedName>
</protein>
<dbReference type="Pfam" id="PF14518">
    <property type="entry name" value="Haem_oxygenas_2"/>
    <property type="match status" value="1"/>
</dbReference>
<evidence type="ECO:0000313" key="4">
    <source>
        <dbReference type="Proteomes" id="UP000595847"/>
    </source>
</evidence>
<dbReference type="SUPFAM" id="SSF48613">
    <property type="entry name" value="Heme oxygenase-like"/>
    <property type="match status" value="1"/>
</dbReference>
<dbReference type="Proteomes" id="UP000677234">
    <property type="component" value="Chromosome"/>
</dbReference>
<dbReference type="InterPro" id="IPR039068">
    <property type="entry name" value="PqqC-like"/>
</dbReference>
<dbReference type="GO" id="GO:0016491">
    <property type="term" value="F:oxidoreductase activity"/>
    <property type="evidence" value="ECO:0007669"/>
    <property type="project" value="UniProtKB-KW"/>
</dbReference>
<reference evidence="2 4" key="1">
    <citation type="submission" date="2020-12" db="EMBL/GenBank/DDBJ databases">
        <title>strain FJAT-54423T represents a novel species of the genus Brevibacillus.</title>
        <authorList>
            <person name="Tang R."/>
        </authorList>
    </citation>
    <scope>NUCLEOTIDE SEQUENCE [LARGE SCALE GENOMIC DNA]</scope>
    <source>
        <strain evidence="2 4">FJAT-54423</strain>
    </source>
</reference>
<dbReference type="KEGG" id="bcop:JD108_11230"/>
<evidence type="ECO:0000256" key="1">
    <source>
        <dbReference type="ARBA" id="ARBA00023002"/>
    </source>
</evidence>
<dbReference type="Gene3D" id="1.20.910.10">
    <property type="entry name" value="Heme oxygenase-like"/>
    <property type="match status" value="1"/>
</dbReference>